<evidence type="ECO:0000256" key="1">
    <source>
        <dbReference type="SAM" id="MobiDB-lite"/>
    </source>
</evidence>
<dbReference type="RefSeq" id="WP_221048600.1">
    <property type="nucleotide sequence ID" value="NZ_AP019782.1"/>
</dbReference>
<name>A0A8D4VM58_9GAMM</name>
<evidence type="ECO:0000259" key="2">
    <source>
        <dbReference type="Pfam" id="PF07484"/>
    </source>
</evidence>
<sequence>MDIKKRNRSELKSYFVKNSIPTESNFSDLIDAGLNQKEDGIAKPAGDPLSIEAAGDASGLQKLVNFYASFQDANPAWTFQLNPRSDAGNPATAKPGFCLSNGQGQARLFIDQNTGNVGIGTITPSRSFDVKANAIKLGLEGNGGGQLILANNRDDNCVYMEAFSKDGTGHASEFLLTGRAAENVPKLSLRADTTTITGNLGVGTQVPKSSLEIRKDASGALGPVLTLSNNAGSAGAGTAVDFNTYDVGNNPPSVRIQTQDDGNYSGHLLFLSKENGAANKPLRERLRILSNGKVGIGTTEPRTALDTGSGVMSGAANDYQKAQFSLSGGGLVTWGGPGGRLKWTARFIGISMERTKTFASGYVDIVCPTNPALVTAFDGSQRVDATLGIQLNHWEALYAVHEVGGDNSKVTFQIVVYNSGVFHAPSNWILVAVVNGDDNSIKLGTGTSIGKDNSYAAAVGNGLPKGAIIMWSGDTAPAGWALCDGQNGTPDLRGRFVLAAGAASGLTARKRGDVGGEEKHLLSQNEMPSHTHGVSDPGHYHNWTGSRQEAGTDDHNNTQEFSKGDAGRADTVSKNTDSRATGISINAAGGGAAHENMPPFYALAFIMKL</sequence>
<dbReference type="Pfam" id="PF07484">
    <property type="entry name" value="Collar"/>
    <property type="match status" value="1"/>
</dbReference>
<evidence type="ECO:0000313" key="4">
    <source>
        <dbReference type="Proteomes" id="UP000824988"/>
    </source>
</evidence>
<feature type="compositionally biased region" description="Basic and acidic residues" evidence="1">
    <location>
        <begin position="550"/>
        <end position="568"/>
    </location>
</feature>
<dbReference type="CDD" id="cd22641">
    <property type="entry name" value="C24-like"/>
    <property type="match status" value="1"/>
</dbReference>
<dbReference type="EMBL" id="AP019782">
    <property type="protein sequence ID" value="BBL70703.1"/>
    <property type="molecule type" value="Genomic_DNA"/>
</dbReference>
<accession>A0A8D4VM58</accession>
<dbReference type="KEGG" id="moz:MoryE10_13090"/>
<dbReference type="Proteomes" id="UP000824988">
    <property type="component" value="Chromosome"/>
</dbReference>
<gene>
    <name evidence="3" type="ORF">MoryE10_13090</name>
</gene>
<reference evidence="3" key="1">
    <citation type="submission" date="2019-06" db="EMBL/GenBank/DDBJ databases">
        <title>Complete genome sequence of Methylogaea oryzae strain JCM16910.</title>
        <authorList>
            <person name="Asakawa S."/>
        </authorList>
    </citation>
    <scope>NUCLEOTIDE SEQUENCE</scope>
    <source>
        <strain evidence="3">E10</strain>
    </source>
</reference>
<feature type="region of interest" description="Disordered" evidence="1">
    <location>
        <begin position="527"/>
        <end position="577"/>
    </location>
</feature>
<evidence type="ECO:0000313" key="3">
    <source>
        <dbReference type="EMBL" id="BBL70703.1"/>
    </source>
</evidence>
<feature type="domain" description="Phage tail collar" evidence="2">
    <location>
        <begin position="466"/>
        <end position="487"/>
    </location>
</feature>
<protein>
    <recommendedName>
        <fullName evidence="2">Phage tail collar domain-containing protein</fullName>
    </recommendedName>
</protein>
<keyword evidence="4" id="KW-1185">Reference proteome</keyword>
<dbReference type="AlphaFoldDB" id="A0A8D4VM58"/>
<organism evidence="3 4">
    <name type="scientific">Methylogaea oryzae</name>
    <dbReference type="NCBI Taxonomy" id="1295382"/>
    <lineage>
        <taxon>Bacteria</taxon>
        <taxon>Pseudomonadati</taxon>
        <taxon>Pseudomonadota</taxon>
        <taxon>Gammaproteobacteria</taxon>
        <taxon>Methylococcales</taxon>
        <taxon>Methylococcaceae</taxon>
        <taxon>Methylogaea</taxon>
    </lineage>
</organism>
<proteinExistence type="predicted"/>
<dbReference type="InterPro" id="IPR011083">
    <property type="entry name" value="Phage_tail_collar_dom"/>
</dbReference>